<gene>
    <name evidence="2" type="ORF">CHU32_13805</name>
    <name evidence="1" type="ORF">CHU33_10880</name>
</gene>
<dbReference type="Proteomes" id="UP000247005">
    <property type="component" value="Unassembled WGS sequence"/>
</dbReference>
<sequence>MEVAITKKFFQIVDIPDYRYPGNKDAIMNIDFNSVATDCDTKTISLLEAINILGINILNETDGKKTDSSKISMLSGIICDLAELAIATNKISQSAAYSSGYKDAENV</sequence>
<dbReference type="RefSeq" id="WP_103676097.1">
    <property type="nucleotide sequence ID" value="NZ_PQGD01000010.1"/>
</dbReference>
<proteinExistence type="predicted"/>
<dbReference type="Proteomes" id="UP000237073">
    <property type="component" value="Unassembled WGS sequence"/>
</dbReference>
<name>A0A2P5GP59_9ENTR</name>
<organism evidence="2 4">
    <name type="scientific">Superficieibacter electus</name>
    <dbReference type="NCBI Taxonomy" id="2022662"/>
    <lineage>
        <taxon>Bacteria</taxon>
        <taxon>Pseudomonadati</taxon>
        <taxon>Pseudomonadota</taxon>
        <taxon>Gammaproteobacteria</taxon>
        <taxon>Enterobacterales</taxon>
        <taxon>Enterobacteriaceae</taxon>
        <taxon>Superficieibacter</taxon>
    </lineage>
</organism>
<comment type="caution">
    <text evidence="2">The sequence shown here is derived from an EMBL/GenBank/DDBJ whole genome shotgun (WGS) entry which is preliminary data.</text>
</comment>
<evidence type="ECO:0000313" key="2">
    <source>
        <dbReference type="EMBL" id="POP48338.1"/>
    </source>
</evidence>
<dbReference type="OrthoDB" id="6627700at2"/>
<dbReference type="EMBL" id="PQGD01000010">
    <property type="protein sequence ID" value="POP48338.1"/>
    <property type="molecule type" value="Genomic_DNA"/>
</dbReference>
<evidence type="ECO:0000313" key="4">
    <source>
        <dbReference type="Proteomes" id="UP000247005"/>
    </source>
</evidence>
<reference evidence="3 4" key="1">
    <citation type="submission" date="2018-01" db="EMBL/GenBank/DDBJ databases">
        <title>Superficieibacter electus gen. nov., sp. nov., an extended-spectrum beta-lactamase possessing member of the Enterobacteriaceae family, isolated from intensive care unit surfaces.</title>
        <authorList>
            <person name="Potter R.F."/>
            <person name="D'Souza A.W."/>
        </authorList>
    </citation>
    <scope>NUCLEOTIDE SEQUENCE [LARGE SCALE GENOMIC DNA]</scope>
    <source>
        <strain evidence="2 4">BP-1</strain>
        <strain evidence="1 3">BP-2</strain>
    </source>
</reference>
<evidence type="ECO:0000313" key="1">
    <source>
        <dbReference type="EMBL" id="POP44951.1"/>
    </source>
</evidence>
<accession>A0A2P5GP59</accession>
<evidence type="ECO:0000313" key="3">
    <source>
        <dbReference type="Proteomes" id="UP000237073"/>
    </source>
</evidence>
<protein>
    <submittedName>
        <fullName evidence="2">Uncharacterized protein</fullName>
    </submittedName>
</protein>
<dbReference type="EMBL" id="PQGE01000008">
    <property type="protein sequence ID" value="POP44951.1"/>
    <property type="molecule type" value="Genomic_DNA"/>
</dbReference>
<keyword evidence="3" id="KW-1185">Reference proteome</keyword>
<dbReference type="AlphaFoldDB" id="A0A2P5GP59"/>